<keyword evidence="10" id="KW-1185">Reference proteome</keyword>
<feature type="transmembrane region" description="Helical" evidence="7">
    <location>
        <begin position="6"/>
        <end position="23"/>
    </location>
</feature>
<proteinExistence type="inferred from homology"/>
<dbReference type="Pfam" id="PF00361">
    <property type="entry name" value="Proton_antipo_M"/>
    <property type="match status" value="1"/>
</dbReference>
<reference evidence="9 10" key="1">
    <citation type="journal article" date="2020" name="Microorganisms">
        <title>Description of Three Novel Members in the Family Geobacteraceae, Oryzomonas japonicum gen. nov., sp. nov., Oryzomonas sagensis sp. nov., and Oryzomonas ruber sp. nov.</title>
        <authorList>
            <person name="Xu Z."/>
            <person name="Masuda Y."/>
            <person name="Hayakawa C."/>
            <person name="Ushijima N."/>
            <person name="Kawano K."/>
            <person name="Shiratori Y."/>
            <person name="Senoo K."/>
            <person name="Itoh H."/>
        </authorList>
    </citation>
    <scope>NUCLEOTIDE SEQUENCE [LARGE SCALE GENOMIC DNA]</scope>
    <source>
        <strain evidence="9 10">Red100</strain>
    </source>
</reference>
<feature type="transmembrane region" description="Helical" evidence="7">
    <location>
        <begin position="337"/>
        <end position="355"/>
    </location>
</feature>
<evidence type="ECO:0000313" key="9">
    <source>
        <dbReference type="EMBL" id="KAB0672051.1"/>
    </source>
</evidence>
<keyword evidence="5 7" id="KW-0472">Membrane</keyword>
<dbReference type="PRINTS" id="PR01437">
    <property type="entry name" value="NUOXDRDTASE4"/>
</dbReference>
<feature type="transmembrane region" description="Helical" evidence="7">
    <location>
        <begin position="114"/>
        <end position="132"/>
    </location>
</feature>
<feature type="transmembrane region" description="Helical" evidence="7">
    <location>
        <begin position="306"/>
        <end position="325"/>
    </location>
</feature>
<evidence type="ECO:0000256" key="5">
    <source>
        <dbReference type="ARBA" id="ARBA00023136"/>
    </source>
</evidence>
<feature type="domain" description="NADH:quinone oxidoreductase/Mrp antiporter transmembrane" evidence="8">
    <location>
        <begin position="131"/>
        <end position="423"/>
    </location>
</feature>
<feature type="transmembrane region" description="Helical" evidence="7">
    <location>
        <begin position="248"/>
        <end position="266"/>
    </location>
</feature>
<evidence type="ECO:0000256" key="3">
    <source>
        <dbReference type="ARBA" id="ARBA00022692"/>
    </source>
</evidence>
<comment type="subcellular location">
    <subcellularLocation>
        <location evidence="1">Endomembrane system</location>
        <topology evidence="1">Multi-pass membrane protein</topology>
    </subcellularLocation>
    <subcellularLocation>
        <location evidence="6">Membrane</location>
        <topology evidence="6">Multi-pass membrane protein</topology>
    </subcellularLocation>
</comment>
<comment type="caution">
    <text evidence="9">The sequence shown here is derived from an EMBL/GenBank/DDBJ whole genome shotgun (WGS) entry which is preliminary data.</text>
</comment>
<dbReference type="PANTHER" id="PTHR43507">
    <property type="entry name" value="NADH-UBIQUINONE OXIDOREDUCTASE CHAIN 4"/>
    <property type="match status" value="1"/>
</dbReference>
<organism evidence="9 10">
    <name type="scientific">Oryzomonas sagensis</name>
    <dbReference type="NCBI Taxonomy" id="2603857"/>
    <lineage>
        <taxon>Bacteria</taxon>
        <taxon>Pseudomonadati</taxon>
        <taxon>Thermodesulfobacteriota</taxon>
        <taxon>Desulfuromonadia</taxon>
        <taxon>Geobacterales</taxon>
        <taxon>Geobacteraceae</taxon>
        <taxon>Oryzomonas</taxon>
    </lineage>
</organism>
<dbReference type="InterPro" id="IPR003918">
    <property type="entry name" value="NADH_UbQ_OxRdtase"/>
</dbReference>
<feature type="transmembrane region" description="Helical" evidence="7">
    <location>
        <begin position="214"/>
        <end position="236"/>
    </location>
</feature>
<keyword evidence="4 7" id="KW-1133">Transmembrane helix</keyword>
<dbReference type="NCBIfam" id="NF004500">
    <property type="entry name" value="PRK05846.1-4"/>
    <property type="match status" value="1"/>
</dbReference>
<dbReference type="PANTHER" id="PTHR43507:SF1">
    <property type="entry name" value="NADH-UBIQUINONE OXIDOREDUCTASE CHAIN 4"/>
    <property type="match status" value="1"/>
</dbReference>
<name>A0ABQ6TSS6_9BACT</name>
<comment type="similarity">
    <text evidence="2">Belongs to the complex I subunit 4 family.</text>
</comment>
<dbReference type="InterPro" id="IPR010227">
    <property type="entry name" value="NADH_Q_OxRdtase_chainM/4"/>
</dbReference>
<evidence type="ECO:0000256" key="4">
    <source>
        <dbReference type="ARBA" id="ARBA00022989"/>
    </source>
</evidence>
<sequence length="540" mass="59258">MSNHLLSLTTFLPILGVLLLLFIPRDSKGVLRGVALAVTVVTFLVSLPILTGFQSNAEFQFLENVPWIAAGPFVMRYNVGIDGISLWLVILTTFIMPLAVLSTWTAVEEKVKEYMICLLLLETGMLGAFISLDLFLFYIFWEVMLIPMYFIIGIWGGKNKIYAAVKFFIYTMVGSLLMLVALIFLYFKGLDAGFSNFGLLQFFDLRLDPATQTWLFLAFALAFAIKVPMFPLHTWLPDAHTEAPTAGSVILAAILLKMGTYGYVRFALPLFPDAAHRFTPLIATLAVIGIIYAALVAMVQEDVKKLVAYSSVAHLGFVMLGVFALNTQGITGGMLQMLNHGVSTGALFLIVGFIYERRHTRLITDFGGLSKQMPIFATIFMIVTLSSIGLPGTNGFVGEFLILLGSFESSLRWWAVVASSGVILSAVYMLWMFQRVMFGELDNPKNQTLSDLNAREIAIMVPLLALIFIMGVYPNPFIEKMDPAIQKLVAQTKPLGMSARQMPAMQGLPVGHPAIPGMAVPAVPAVEQAAPAVADPNEVK</sequence>
<evidence type="ECO:0000256" key="1">
    <source>
        <dbReference type="ARBA" id="ARBA00004127"/>
    </source>
</evidence>
<evidence type="ECO:0000256" key="2">
    <source>
        <dbReference type="ARBA" id="ARBA00009025"/>
    </source>
</evidence>
<feature type="transmembrane region" description="Helical" evidence="7">
    <location>
        <begin position="167"/>
        <end position="187"/>
    </location>
</feature>
<evidence type="ECO:0000313" key="10">
    <source>
        <dbReference type="Proteomes" id="UP000798046"/>
    </source>
</evidence>
<dbReference type="GO" id="GO:0016491">
    <property type="term" value="F:oxidoreductase activity"/>
    <property type="evidence" value="ECO:0007669"/>
    <property type="project" value="UniProtKB-KW"/>
</dbReference>
<evidence type="ECO:0000256" key="7">
    <source>
        <dbReference type="SAM" id="Phobius"/>
    </source>
</evidence>
<feature type="transmembrane region" description="Helical" evidence="7">
    <location>
        <begin position="84"/>
        <end position="107"/>
    </location>
</feature>
<evidence type="ECO:0000256" key="6">
    <source>
        <dbReference type="RuleBase" id="RU000320"/>
    </source>
</evidence>
<dbReference type="EMBL" id="VZRA01000001">
    <property type="protein sequence ID" value="KAB0672051.1"/>
    <property type="molecule type" value="Genomic_DNA"/>
</dbReference>
<feature type="transmembrane region" description="Helical" evidence="7">
    <location>
        <begin position="413"/>
        <end position="433"/>
    </location>
</feature>
<feature type="transmembrane region" description="Helical" evidence="7">
    <location>
        <begin position="454"/>
        <end position="473"/>
    </location>
</feature>
<feature type="transmembrane region" description="Helical" evidence="7">
    <location>
        <begin position="375"/>
        <end position="393"/>
    </location>
</feature>
<dbReference type="NCBIfam" id="TIGR01972">
    <property type="entry name" value="NDH_I_M"/>
    <property type="match status" value="1"/>
</dbReference>
<dbReference type="InterPro" id="IPR001750">
    <property type="entry name" value="ND/Mrp_TM"/>
</dbReference>
<keyword evidence="9" id="KW-0560">Oxidoreductase</keyword>
<gene>
    <name evidence="9" type="ORF">F6V30_05615</name>
</gene>
<feature type="transmembrane region" description="Helical" evidence="7">
    <location>
        <begin position="278"/>
        <end position="299"/>
    </location>
</feature>
<accession>A0ABQ6TSS6</accession>
<protein>
    <submittedName>
        <fullName evidence="9">NADH-quinone oxidoreductase subunit M</fullName>
        <ecNumber evidence="9">1.6.5.11</ecNumber>
    </submittedName>
</protein>
<dbReference type="NCBIfam" id="NF004499">
    <property type="entry name" value="PRK05846.1-3"/>
    <property type="match status" value="1"/>
</dbReference>
<dbReference type="EC" id="1.6.5.11" evidence="9"/>
<dbReference type="Proteomes" id="UP000798046">
    <property type="component" value="Unassembled WGS sequence"/>
</dbReference>
<feature type="transmembrane region" description="Helical" evidence="7">
    <location>
        <begin position="138"/>
        <end position="155"/>
    </location>
</feature>
<dbReference type="RefSeq" id="WP_151155719.1">
    <property type="nucleotide sequence ID" value="NZ_VZRA01000001.1"/>
</dbReference>
<evidence type="ECO:0000259" key="8">
    <source>
        <dbReference type="Pfam" id="PF00361"/>
    </source>
</evidence>
<feature type="transmembrane region" description="Helical" evidence="7">
    <location>
        <begin position="30"/>
        <end position="50"/>
    </location>
</feature>
<keyword evidence="3 6" id="KW-0812">Transmembrane</keyword>